<dbReference type="Proteomes" id="UP000427825">
    <property type="component" value="Unassembled WGS sequence"/>
</dbReference>
<evidence type="ECO:0000313" key="2">
    <source>
        <dbReference type="EMBL" id="CUP92860.1"/>
    </source>
</evidence>
<dbReference type="Proteomes" id="UP000095657">
    <property type="component" value="Unassembled WGS sequence"/>
</dbReference>
<dbReference type="EMBL" id="CP103166">
    <property type="protein sequence ID" value="UVQ97651.1"/>
    <property type="molecule type" value="Genomic_DNA"/>
</dbReference>
<reference evidence="9 10" key="1">
    <citation type="submission" date="2015-09" db="EMBL/GenBank/DDBJ databases">
        <authorList>
            <consortium name="Pathogen Informatics"/>
        </authorList>
    </citation>
    <scope>NUCLEOTIDE SEQUENCE [LARGE SCALE GENOMIC DNA]</scope>
    <source>
        <strain evidence="1 9">2789STDY5834880</strain>
        <strain evidence="2 10">2789STDY5834946</strain>
    </source>
</reference>
<dbReference type="EMBL" id="VVYP01000002">
    <property type="protein sequence ID" value="KAA5465887.1"/>
    <property type="molecule type" value="Genomic_DNA"/>
</dbReference>
<dbReference type="Proteomes" id="UP001060260">
    <property type="component" value="Chromosome"/>
</dbReference>
<dbReference type="RefSeq" id="WP_005676966.1">
    <property type="nucleotide sequence ID" value="NZ_CABMOQ010000018.1"/>
</dbReference>
<dbReference type="InterPro" id="IPR021457">
    <property type="entry name" value="DUF3108"/>
</dbReference>
<evidence type="ECO:0000313" key="4">
    <source>
        <dbReference type="EMBL" id="KAA5481340.1"/>
    </source>
</evidence>
<organism evidence="1 9">
    <name type="scientific">Bacteroides caccae</name>
    <dbReference type="NCBI Taxonomy" id="47678"/>
    <lineage>
        <taxon>Bacteria</taxon>
        <taxon>Pseudomonadati</taxon>
        <taxon>Bacteroidota</taxon>
        <taxon>Bacteroidia</taxon>
        <taxon>Bacteroidales</taxon>
        <taxon>Bacteroidaceae</taxon>
        <taxon>Bacteroides</taxon>
    </lineage>
</organism>
<dbReference type="GeneID" id="75112323"/>
<evidence type="ECO:0000313" key="15">
    <source>
        <dbReference type="Proteomes" id="UP000475905"/>
    </source>
</evidence>
<dbReference type="Proteomes" id="UP000283512">
    <property type="component" value="Unassembled WGS sequence"/>
</dbReference>
<evidence type="ECO:0000313" key="8">
    <source>
        <dbReference type="EMBL" id="UVQ97651.1"/>
    </source>
</evidence>
<protein>
    <submittedName>
        <fullName evidence="3">DUF3108 domain-containing protein</fullName>
    </submittedName>
    <submittedName>
        <fullName evidence="1">Protein of uncharacterized function (DUF3108)</fullName>
    </submittedName>
</protein>
<evidence type="ECO:0000313" key="13">
    <source>
        <dbReference type="Proteomes" id="UP000368418"/>
    </source>
</evidence>
<name>A0A174GN71_9BACE</name>
<evidence type="ECO:0000313" key="6">
    <source>
        <dbReference type="EMBL" id="RGR72542.1"/>
    </source>
</evidence>
<dbReference type="EMBL" id="CZBL01000004">
    <property type="protein sequence ID" value="CUP92860.1"/>
    <property type="molecule type" value="Genomic_DNA"/>
</dbReference>
<accession>A0A174GN71</accession>
<evidence type="ECO:0000313" key="11">
    <source>
        <dbReference type="Proteomes" id="UP000283512"/>
    </source>
</evidence>
<evidence type="ECO:0000313" key="12">
    <source>
        <dbReference type="Proteomes" id="UP000284205"/>
    </source>
</evidence>
<evidence type="ECO:0000313" key="10">
    <source>
        <dbReference type="Proteomes" id="UP000095725"/>
    </source>
</evidence>
<dbReference type="Proteomes" id="UP000095725">
    <property type="component" value="Unassembled WGS sequence"/>
</dbReference>
<dbReference type="KEGG" id="bcac:CGC64_04275"/>
<dbReference type="Proteomes" id="UP000368418">
    <property type="component" value="Unassembled WGS sequence"/>
</dbReference>
<evidence type="ECO:0000313" key="5">
    <source>
        <dbReference type="EMBL" id="KAA5504010.1"/>
    </source>
</evidence>
<dbReference type="Pfam" id="PF11306">
    <property type="entry name" value="DUF3108"/>
    <property type="match status" value="1"/>
</dbReference>
<reference evidence="13 14" key="3">
    <citation type="journal article" date="2019" name="Nat. Med.">
        <title>A library of human gut bacterial isolates paired with longitudinal multiomics data enables mechanistic microbiome research.</title>
        <authorList>
            <person name="Poyet M."/>
            <person name="Groussin M."/>
            <person name="Gibbons S.M."/>
            <person name="Avila-Pacheco J."/>
            <person name="Jiang X."/>
            <person name="Kearney S.M."/>
            <person name="Perrotta A.R."/>
            <person name="Berdy B."/>
            <person name="Zhao S."/>
            <person name="Lieberman T.D."/>
            <person name="Swanson P.K."/>
            <person name="Smith M."/>
            <person name="Roesemann S."/>
            <person name="Alexander J.E."/>
            <person name="Rich S.A."/>
            <person name="Livny J."/>
            <person name="Vlamakis H."/>
            <person name="Clish C."/>
            <person name="Bullock K."/>
            <person name="Deik A."/>
            <person name="Scott J."/>
            <person name="Pierce K.A."/>
            <person name="Xavier R.J."/>
            <person name="Alm E.J."/>
        </authorList>
    </citation>
    <scope>NUCLEOTIDE SEQUENCE [LARGE SCALE GENOMIC DNA]</scope>
    <source>
        <strain evidence="5 13">BIOML-A19</strain>
        <strain evidence="4 14">BIOML-A25</strain>
        <strain evidence="3 15">BIOML-A31</strain>
    </source>
</reference>
<dbReference type="Proteomes" id="UP000284205">
    <property type="component" value="Unassembled WGS sequence"/>
</dbReference>
<dbReference type="STRING" id="47678.ERS852494_00392"/>
<dbReference type="EMBL" id="CZAI01000001">
    <property type="protein sequence ID" value="CUO64024.1"/>
    <property type="molecule type" value="Genomic_DNA"/>
</dbReference>
<dbReference type="EMBL" id="QRUO01000005">
    <property type="protein sequence ID" value="RGR72542.1"/>
    <property type="molecule type" value="Genomic_DNA"/>
</dbReference>
<dbReference type="EMBL" id="VVYJ01000001">
    <property type="protein sequence ID" value="KAA5481340.1"/>
    <property type="molecule type" value="Genomic_DNA"/>
</dbReference>
<dbReference type="Proteomes" id="UP000475905">
    <property type="component" value="Unassembled WGS sequence"/>
</dbReference>
<evidence type="ECO:0000313" key="7">
    <source>
        <dbReference type="EMBL" id="RHH95333.1"/>
    </source>
</evidence>
<evidence type="ECO:0000313" key="9">
    <source>
        <dbReference type="Proteomes" id="UP000095657"/>
    </source>
</evidence>
<gene>
    <name evidence="7" type="ORF">DW190_03730</name>
    <name evidence="6" type="ORF">DWY26_07490</name>
    <name evidence="1" type="ORF">ERS852494_00392</name>
    <name evidence="2" type="ORF">ERS852558_01337</name>
    <name evidence="5" type="ORF">F2Y31_01840</name>
    <name evidence="3" type="ORF">F2Y36_02570</name>
    <name evidence="4" type="ORF">F2Y39_01445</name>
    <name evidence="8" type="ORF">NXW23_04620</name>
</gene>
<sequence>MKTRKRKIEIGIVSDVANFRRKIIIGLATLLMGIFVLPASAQCEAKNDAFKSGEHVMYDLYFNWKFVWVKAGLASLTTNATTYHSEPAYRINLLALGSKRADFFFKMRDTLTCVIGEKLEPHYFRKGAEEGKRYTVDEAWFSYKDGLCFANQKRTYRDGSVTESEESDSRCIYDMLSILAQARSYDPSDYKVGDKIKFPMATGRKVEEQTLIYRGKENVKAENGVTYRCLIFSLVEYDKKGKEKEVITFFVTDDLNHLPVRLDLFLNFGSAKAFLNSVTGNRHPLTSIVK</sequence>
<dbReference type="EMBL" id="VVYD01000001">
    <property type="protein sequence ID" value="KAA5504010.1"/>
    <property type="molecule type" value="Genomic_DNA"/>
</dbReference>
<evidence type="ECO:0000313" key="14">
    <source>
        <dbReference type="Proteomes" id="UP000427825"/>
    </source>
</evidence>
<evidence type="ECO:0000313" key="3">
    <source>
        <dbReference type="EMBL" id="KAA5465887.1"/>
    </source>
</evidence>
<reference evidence="11 12" key="2">
    <citation type="submission" date="2018-08" db="EMBL/GenBank/DDBJ databases">
        <title>A genome reference for cultivated species of the human gut microbiota.</title>
        <authorList>
            <person name="Zou Y."/>
            <person name="Xue W."/>
            <person name="Luo G."/>
        </authorList>
    </citation>
    <scope>NUCLEOTIDE SEQUENCE [LARGE SCALE GENOMIC DNA]</scope>
    <source>
        <strain evidence="6 12">AF24-29LB</strain>
        <strain evidence="7 11">AM16-49B</strain>
    </source>
</reference>
<dbReference type="EMBL" id="QRKD01000001">
    <property type="protein sequence ID" value="RHH95333.1"/>
    <property type="molecule type" value="Genomic_DNA"/>
</dbReference>
<reference evidence="8" key="4">
    <citation type="submission" date="2022-08" db="EMBL/GenBank/DDBJ databases">
        <title>Genome Sequencing of Bacteroides fragilis Group Isolates with Nanopore Technology.</title>
        <authorList>
            <person name="Tisza M.J."/>
            <person name="Smith D."/>
            <person name="Dekker J.P."/>
        </authorList>
    </citation>
    <scope>NUCLEOTIDE SEQUENCE</scope>
    <source>
        <strain evidence="8">BFG-474</strain>
    </source>
</reference>
<evidence type="ECO:0000313" key="1">
    <source>
        <dbReference type="EMBL" id="CUO64024.1"/>
    </source>
</evidence>
<dbReference type="AlphaFoldDB" id="A0A174GN71"/>
<proteinExistence type="predicted"/>